<accession>A0A844GEA6</accession>
<proteinExistence type="predicted"/>
<dbReference type="RefSeq" id="WP_230370054.1">
    <property type="nucleotide sequence ID" value="NZ_WLYX01000001.1"/>
</dbReference>
<protein>
    <submittedName>
        <fullName evidence="1">Uncharacterized protein</fullName>
    </submittedName>
</protein>
<reference evidence="1 2" key="1">
    <citation type="submission" date="2019-11" db="EMBL/GenBank/DDBJ databases">
        <title>Draft genome sequence of Paludibacterium sp. dN18-1.</title>
        <authorList>
            <person name="Im W.-T."/>
        </authorList>
    </citation>
    <scope>NUCLEOTIDE SEQUENCE [LARGE SCALE GENOMIC DNA]</scope>
    <source>
        <strain evidence="2">dN 18-1</strain>
    </source>
</reference>
<evidence type="ECO:0000313" key="2">
    <source>
        <dbReference type="Proteomes" id="UP000446658"/>
    </source>
</evidence>
<organism evidence="1 2">
    <name type="scientific">Paludibacterium denitrificans</name>
    <dbReference type="NCBI Taxonomy" id="2675226"/>
    <lineage>
        <taxon>Bacteria</taxon>
        <taxon>Pseudomonadati</taxon>
        <taxon>Pseudomonadota</taxon>
        <taxon>Betaproteobacteria</taxon>
        <taxon>Neisseriales</taxon>
        <taxon>Chromobacteriaceae</taxon>
        <taxon>Paludibacterium</taxon>
    </lineage>
</organism>
<dbReference type="AlphaFoldDB" id="A0A844GEA6"/>
<name>A0A844GEA6_9NEIS</name>
<dbReference type="Proteomes" id="UP000446658">
    <property type="component" value="Unassembled WGS sequence"/>
</dbReference>
<dbReference type="EMBL" id="WLYX01000001">
    <property type="protein sequence ID" value="MTD33247.1"/>
    <property type="molecule type" value="Genomic_DNA"/>
</dbReference>
<keyword evidence="2" id="KW-1185">Reference proteome</keyword>
<gene>
    <name evidence="1" type="ORF">GKE73_09155</name>
</gene>
<evidence type="ECO:0000313" key="1">
    <source>
        <dbReference type="EMBL" id="MTD33247.1"/>
    </source>
</evidence>
<comment type="caution">
    <text evidence="1">The sequence shown here is derived from an EMBL/GenBank/DDBJ whole genome shotgun (WGS) entry which is preliminary data.</text>
</comment>
<sequence length="118" mass="12491">MTENKTCLNWQAPGLPFDSGLPGAVAAFHDGRDYALELLGYVETVQRLQGYSVEQQSNMARAALCGFLAPLLPLMADSLCLMASANRHDTSPLAALVGDLVDGAALALDLASTSCEEY</sequence>